<dbReference type="HOGENOM" id="CLU_010194_44_11_1"/>
<accession>F6YG59</accession>
<dbReference type="STRING" id="7719.ENSCINP00000008763"/>
<proteinExistence type="predicted"/>
<reference evidence="2" key="2">
    <citation type="journal article" date="2008" name="Genome Biol.">
        <title>Improved genome assembly and evidence-based global gene model set for the chordate Ciona intestinalis: new insight into intron and operon populations.</title>
        <authorList>
            <person name="Satou Y."/>
            <person name="Mineta K."/>
            <person name="Ogasawara M."/>
            <person name="Sasakura Y."/>
            <person name="Shoguchi E."/>
            <person name="Ueno K."/>
            <person name="Yamada L."/>
            <person name="Matsumoto J."/>
            <person name="Wasserscheid J."/>
            <person name="Dewar K."/>
            <person name="Wiley G.B."/>
            <person name="Macmil S.L."/>
            <person name="Roe B.A."/>
            <person name="Zeller R.W."/>
            <person name="Hastings K.E."/>
            <person name="Lemaire P."/>
            <person name="Lindquist E."/>
            <person name="Endo T."/>
            <person name="Hotta K."/>
            <person name="Inaba K."/>
        </authorList>
    </citation>
    <scope>NUCLEOTIDE SEQUENCE [LARGE SCALE GENOMIC DNA]</scope>
    <source>
        <strain evidence="2">wild type</strain>
    </source>
</reference>
<dbReference type="Gene3D" id="3.40.50.720">
    <property type="entry name" value="NAD(P)-binding Rossmann-like Domain"/>
    <property type="match status" value="1"/>
</dbReference>
<dbReference type="Proteomes" id="UP000008144">
    <property type="component" value="Chromosome 2"/>
</dbReference>
<reference evidence="2" key="3">
    <citation type="submission" date="2025-08" db="UniProtKB">
        <authorList>
            <consortium name="Ensembl"/>
        </authorList>
    </citation>
    <scope>IDENTIFICATION</scope>
</reference>
<evidence type="ECO:0000256" key="1">
    <source>
        <dbReference type="ARBA" id="ARBA00023002"/>
    </source>
</evidence>
<dbReference type="AlphaFoldDB" id="F6YG59"/>
<dbReference type="PANTHER" id="PTHR43157">
    <property type="entry name" value="PHOSPHATIDYLINOSITOL-GLYCAN BIOSYNTHESIS CLASS F PROTEIN-RELATED"/>
    <property type="match status" value="1"/>
</dbReference>
<dbReference type="GO" id="GO:0016491">
    <property type="term" value="F:oxidoreductase activity"/>
    <property type="evidence" value="ECO:0007669"/>
    <property type="project" value="UniProtKB-KW"/>
</dbReference>
<keyword evidence="3" id="KW-1185">Reference proteome</keyword>
<organism evidence="2 3">
    <name type="scientific">Ciona intestinalis</name>
    <name type="common">Transparent sea squirt</name>
    <name type="synonym">Ascidia intestinalis</name>
    <dbReference type="NCBI Taxonomy" id="7719"/>
    <lineage>
        <taxon>Eukaryota</taxon>
        <taxon>Metazoa</taxon>
        <taxon>Chordata</taxon>
        <taxon>Tunicata</taxon>
        <taxon>Ascidiacea</taxon>
        <taxon>Phlebobranchia</taxon>
        <taxon>Cionidae</taxon>
        <taxon>Ciona</taxon>
    </lineage>
</organism>
<evidence type="ECO:0000313" key="2">
    <source>
        <dbReference type="Ensembl" id="ENSCINP00000008763.3"/>
    </source>
</evidence>
<dbReference type="InParanoid" id="F6YG59"/>
<dbReference type="PANTHER" id="PTHR43157:SF31">
    <property type="entry name" value="PHOSPHATIDYLINOSITOL-GLYCAN BIOSYNTHESIS CLASS F PROTEIN"/>
    <property type="match status" value="1"/>
</dbReference>
<dbReference type="OMA" id="XAREVLA"/>
<dbReference type="EMBL" id="EAAA01001342">
    <property type="status" value="NOT_ANNOTATED_CDS"/>
    <property type="molecule type" value="Genomic_DNA"/>
</dbReference>
<reference evidence="2" key="4">
    <citation type="submission" date="2025-09" db="UniProtKB">
        <authorList>
            <consortium name="Ensembl"/>
        </authorList>
    </citation>
    <scope>IDENTIFICATION</scope>
</reference>
<protein>
    <submittedName>
        <fullName evidence="2">Uncharacterized protein</fullName>
    </submittedName>
</protein>
<dbReference type="Ensembl" id="ENSCINT00000008763.3">
    <property type="protein sequence ID" value="ENSCINP00000008763.3"/>
    <property type="gene ID" value="ENSCING00000004247.3"/>
</dbReference>
<name>F6YG59_CIOIN</name>
<reference evidence="3" key="1">
    <citation type="journal article" date="2002" name="Science">
        <title>The draft genome of Ciona intestinalis: insights into chordate and vertebrate origins.</title>
        <authorList>
            <person name="Dehal P."/>
            <person name="Satou Y."/>
            <person name="Campbell R.K."/>
            <person name="Chapman J."/>
            <person name="Degnan B."/>
            <person name="De Tomaso A."/>
            <person name="Davidson B."/>
            <person name="Di Gregorio A."/>
            <person name="Gelpke M."/>
            <person name="Goodstein D.M."/>
            <person name="Harafuji N."/>
            <person name="Hastings K.E."/>
            <person name="Ho I."/>
            <person name="Hotta K."/>
            <person name="Huang W."/>
            <person name="Kawashima T."/>
            <person name="Lemaire P."/>
            <person name="Martinez D."/>
            <person name="Meinertzhagen I.A."/>
            <person name="Necula S."/>
            <person name="Nonaka M."/>
            <person name="Putnam N."/>
            <person name="Rash S."/>
            <person name="Saiga H."/>
            <person name="Satake M."/>
            <person name="Terry A."/>
            <person name="Yamada L."/>
            <person name="Wang H.G."/>
            <person name="Awazu S."/>
            <person name="Azumi K."/>
            <person name="Boore J."/>
            <person name="Branno M."/>
            <person name="Chin-Bow S."/>
            <person name="DeSantis R."/>
            <person name="Doyle S."/>
            <person name="Francino P."/>
            <person name="Keys D.N."/>
            <person name="Haga S."/>
            <person name="Hayashi H."/>
            <person name="Hino K."/>
            <person name="Imai K.S."/>
            <person name="Inaba K."/>
            <person name="Kano S."/>
            <person name="Kobayashi K."/>
            <person name="Kobayashi M."/>
            <person name="Lee B.I."/>
            <person name="Makabe K.W."/>
            <person name="Manohar C."/>
            <person name="Matassi G."/>
            <person name="Medina M."/>
            <person name="Mochizuki Y."/>
            <person name="Mount S."/>
            <person name="Morishita T."/>
            <person name="Miura S."/>
            <person name="Nakayama A."/>
            <person name="Nishizaka S."/>
            <person name="Nomoto H."/>
            <person name="Ohta F."/>
            <person name="Oishi K."/>
            <person name="Rigoutsos I."/>
            <person name="Sano M."/>
            <person name="Sasaki A."/>
            <person name="Sasakura Y."/>
            <person name="Shoguchi E."/>
            <person name="Shin-i T."/>
            <person name="Spagnuolo A."/>
            <person name="Stainier D."/>
            <person name="Suzuki M.M."/>
            <person name="Tassy O."/>
            <person name="Takatori N."/>
            <person name="Tokuoka M."/>
            <person name="Yagi K."/>
            <person name="Yoshizaki F."/>
            <person name="Wada S."/>
            <person name="Zhang C."/>
            <person name="Hyatt P.D."/>
            <person name="Larimer F."/>
            <person name="Detter C."/>
            <person name="Doggett N."/>
            <person name="Glavina T."/>
            <person name="Hawkins T."/>
            <person name="Richardson P."/>
            <person name="Lucas S."/>
            <person name="Kohara Y."/>
            <person name="Levine M."/>
            <person name="Satoh N."/>
            <person name="Rokhsar D.S."/>
        </authorList>
    </citation>
    <scope>NUCLEOTIDE SEQUENCE [LARGE SCALE GENOMIC DNA]</scope>
</reference>
<sequence>MYGEGRSIGKRILHAITWPIVLLVFKSPQRGAQSTIFCAVAEELKNTSGKYYNSDSEEEQLLDKALNEDDAQKLWKITEKLCGLNTDADTA</sequence>
<evidence type="ECO:0000313" key="3">
    <source>
        <dbReference type="Proteomes" id="UP000008144"/>
    </source>
</evidence>
<keyword evidence="1" id="KW-0560">Oxidoreductase</keyword>